<evidence type="ECO:0000256" key="2">
    <source>
        <dbReference type="ARBA" id="ARBA00008576"/>
    </source>
</evidence>
<keyword evidence="4" id="KW-0508">mRNA splicing</keyword>
<dbReference type="InterPro" id="IPR000467">
    <property type="entry name" value="G_patch_dom"/>
</dbReference>
<comment type="subcellular location">
    <subcellularLocation>
        <location evidence="1 4">Nucleus</location>
    </subcellularLocation>
</comment>
<comment type="similarity">
    <text evidence="2 4">Belongs to the SPP2 family.</text>
</comment>
<keyword evidence="8" id="KW-1185">Reference proteome</keyword>
<keyword evidence="4" id="KW-0507">mRNA processing</keyword>
<dbReference type="OrthoDB" id="5577072at2759"/>
<dbReference type="Proteomes" id="UP000054771">
    <property type="component" value="Unassembled WGS sequence"/>
</dbReference>
<dbReference type="STRING" id="454130.A0A0U4YZG6"/>
<dbReference type="InterPro" id="IPR045166">
    <property type="entry name" value="Spp2-like"/>
</dbReference>
<reference evidence="8" key="1">
    <citation type="journal article" date="2016" name="Genome Announc.">
        <title>Draft genome sequences of fungus Aspergillus calidoustus.</title>
        <authorList>
            <person name="Horn F."/>
            <person name="Linde J."/>
            <person name="Mattern D.J."/>
            <person name="Walther G."/>
            <person name="Guthke R."/>
            <person name="Scherlach K."/>
            <person name="Martin K."/>
            <person name="Brakhage A.A."/>
            <person name="Petzke L."/>
            <person name="Valiante V."/>
        </authorList>
    </citation>
    <scope>NUCLEOTIDE SEQUENCE [LARGE SCALE GENOMIC DNA]</scope>
    <source>
        <strain evidence="8">SF006504</strain>
    </source>
</reference>
<dbReference type="PANTHER" id="PTHR15818:SF2">
    <property type="entry name" value="G-PATCH DOMAIN AND KOW MOTIFS-CONTAINING PROTEIN"/>
    <property type="match status" value="1"/>
</dbReference>
<gene>
    <name evidence="7" type="ORF">ASPCAL03858</name>
</gene>
<dbReference type="EMBL" id="CDMC01000003">
    <property type="protein sequence ID" value="CEL02693.1"/>
    <property type="molecule type" value="Genomic_DNA"/>
</dbReference>
<organism evidence="7 8">
    <name type="scientific">Aspergillus calidoustus</name>
    <dbReference type="NCBI Taxonomy" id="454130"/>
    <lineage>
        <taxon>Eukaryota</taxon>
        <taxon>Fungi</taxon>
        <taxon>Dikarya</taxon>
        <taxon>Ascomycota</taxon>
        <taxon>Pezizomycotina</taxon>
        <taxon>Eurotiomycetes</taxon>
        <taxon>Eurotiomycetidae</taxon>
        <taxon>Eurotiales</taxon>
        <taxon>Aspergillaceae</taxon>
        <taxon>Aspergillus</taxon>
        <taxon>Aspergillus subgen. Nidulantes</taxon>
    </lineage>
</organism>
<evidence type="ECO:0000256" key="4">
    <source>
        <dbReference type="RuleBase" id="RU369096"/>
    </source>
</evidence>
<comment type="function">
    <text evidence="4">Involved in spliceosome maturation and the first step of pre-mRNA splicing.</text>
</comment>
<feature type="compositionally biased region" description="Basic and acidic residues" evidence="5">
    <location>
        <begin position="207"/>
        <end position="234"/>
    </location>
</feature>
<dbReference type="GO" id="GO:0005681">
    <property type="term" value="C:spliceosomal complex"/>
    <property type="evidence" value="ECO:0007669"/>
    <property type="project" value="UniProtKB-UniRule"/>
</dbReference>
<dbReference type="GO" id="GO:0000398">
    <property type="term" value="P:mRNA splicing, via spliceosome"/>
    <property type="evidence" value="ECO:0007669"/>
    <property type="project" value="UniProtKB-UniRule"/>
</dbReference>
<feature type="compositionally biased region" description="Basic and acidic residues" evidence="5">
    <location>
        <begin position="340"/>
        <end position="351"/>
    </location>
</feature>
<feature type="region of interest" description="Disordered" evidence="5">
    <location>
        <begin position="166"/>
        <end position="252"/>
    </location>
</feature>
<sequence>MSSNNSRDQHTESPGPSIKSVSLSLNSSNTKKPGFSLLNTARQKSTPKPSATLPRRPHNLRNHNDDSDASGDEGQPAFESVTGFDTLTGKTISADAAPEKKPLTIPVASGNNWRDRPGVIRRPKGKNLLPKEVQAMQEAQRKGVDINGGGEAVGPSMSYGLSFAQGATEEEGKGEDGDQRMGEVPAATVEEEPRKPLTEDEIALRALVRESKGQVEGRSDLVIESRRDGDDHYDGPQNETKSFRADVAARPESASLDQYNAVPVEEFGAALLRGMGWKDGQAVGKGKYGGADPARANTPHVPARRPGFLGIGAKDVSGGKGAEIELGAWGKSAMRKGSRRAGEEKDGERNTDGVYMPVLMRNKKTGETITTEELTTLQKEGKKRDTDDDWKERRDRNLDRNGRDRERDRDQDRDRGSRRLEYGNDEDSDRYDIRRNGSSRRDRSRSTSDRDSRRRKYEDDGRYYRERDGDRDRDRDRDRKRRSDRDRDRDMDRDMDRDRDRKSSRYYDDDRHSSRHSSSNTSSRHRDRDRDRDSDRDSHRRRKYDDR</sequence>
<name>A0A0U4YZG6_ASPCI</name>
<dbReference type="GO" id="GO:0003676">
    <property type="term" value="F:nucleic acid binding"/>
    <property type="evidence" value="ECO:0007669"/>
    <property type="project" value="InterPro"/>
</dbReference>
<evidence type="ECO:0000259" key="6">
    <source>
        <dbReference type="PROSITE" id="PS50174"/>
    </source>
</evidence>
<evidence type="ECO:0000256" key="5">
    <source>
        <dbReference type="SAM" id="MobiDB-lite"/>
    </source>
</evidence>
<dbReference type="PANTHER" id="PTHR15818">
    <property type="entry name" value="G PATCH AND KOW-CONTAINING"/>
    <property type="match status" value="1"/>
</dbReference>
<accession>A0A0U4YZG6</accession>
<dbReference type="Pfam" id="PF12656">
    <property type="entry name" value="G-patch_2"/>
    <property type="match status" value="1"/>
</dbReference>
<evidence type="ECO:0000256" key="1">
    <source>
        <dbReference type="ARBA" id="ARBA00004123"/>
    </source>
</evidence>
<feature type="region of interest" description="Disordered" evidence="5">
    <location>
        <begin position="1"/>
        <end position="130"/>
    </location>
</feature>
<dbReference type="AlphaFoldDB" id="A0A0U4YZG6"/>
<dbReference type="PROSITE" id="PS50174">
    <property type="entry name" value="G_PATCH"/>
    <property type="match status" value="1"/>
</dbReference>
<feature type="compositionally biased region" description="Basic and acidic residues" evidence="5">
    <location>
        <begin position="379"/>
        <end position="422"/>
    </location>
</feature>
<dbReference type="InterPro" id="IPR026822">
    <property type="entry name" value="Spp2/MOS2_G-patch"/>
</dbReference>
<keyword evidence="3 4" id="KW-0539">Nucleus</keyword>
<feature type="compositionally biased region" description="Low complexity" evidence="5">
    <location>
        <begin position="20"/>
        <end position="29"/>
    </location>
</feature>
<dbReference type="OMA" id="AWGKSAM"/>
<feature type="compositionally biased region" description="Basic and acidic residues" evidence="5">
    <location>
        <begin position="170"/>
        <end position="181"/>
    </location>
</feature>
<evidence type="ECO:0000313" key="8">
    <source>
        <dbReference type="Proteomes" id="UP000054771"/>
    </source>
</evidence>
<feature type="region of interest" description="Disordered" evidence="5">
    <location>
        <begin position="288"/>
        <end position="547"/>
    </location>
</feature>
<feature type="compositionally biased region" description="Low complexity" evidence="5">
    <location>
        <begin position="367"/>
        <end position="378"/>
    </location>
</feature>
<evidence type="ECO:0000256" key="3">
    <source>
        <dbReference type="ARBA" id="ARBA00023242"/>
    </source>
</evidence>
<feature type="compositionally biased region" description="Basic and acidic residues" evidence="5">
    <location>
        <begin position="430"/>
        <end position="512"/>
    </location>
</feature>
<proteinExistence type="inferred from homology"/>
<feature type="compositionally biased region" description="Polar residues" evidence="5">
    <location>
        <begin position="37"/>
        <end position="49"/>
    </location>
</feature>
<protein>
    <recommendedName>
        <fullName evidence="4">Pre-mRNA-splicing factor</fullName>
    </recommendedName>
</protein>
<feature type="compositionally biased region" description="Basic and acidic residues" evidence="5">
    <location>
        <begin position="524"/>
        <end position="547"/>
    </location>
</feature>
<evidence type="ECO:0000313" key="7">
    <source>
        <dbReference type="EMBL" id="CEL02693.1"/>
    </source>
</evidence>
<keyword evidence="4" id="KW-0747">Spliceosome</keyword>
<feature type="domain" description="G-patch" evidence="6">
    <location>
        <begin position="264"/>
        <end position="316"/>
    </location>
</feature>